<organism evidence="1 2">
    <name type="scientific">Emticicia soli</name>
    <dbReference type="NCBI Taxonomy" id="2027878"/>
    <lineage>
        <taxon>Bacteria</taxon>
        <taxon>Pseudomonadati</taxon>
        <taxon>Bacteroidota</taxon>
        <taxon>Cytophagia</taxon>
        <taxon>Cytophagales</taxon>
        <taxon>Leadbetterellaceae</taxon>
        <taxon>Emticicia</taxon>
    </lineage>
</organism>
<proteinExistence type="predicted"/>
<keyword evidence="2" id="KW-1185">Reference proteome</keyword>
<protein>
    <submittedName>
        <fullName evidence="1">DUF2911 domain-containing protein</fullName>
    </submittedName>
</protein>
<evidence type="ECO:0000313" key="1">
    <source>
        <dbReference type="EMBL" id="MFD2520312.1"/>
    </source>
</evidence>
<accession>A0ABW5J2T9</accession>
<sequence>MRTYLLIVVFLFFSKSVLAVNDSIVKPQVRNSPILIANLLMANNNYVKCTYGQPLKKGREVFGSLVPFGKLWRTGANEATEITFTNDIVIGGTSLEAGTYTLFTIPNQDSWTIIINSVLGQWGDFTYDASKNIVVFQVPVLKNHEIYEGFTIQFDEKTAGFDMNLLWDSTKIQIPVQFADKKPTSTKKKKKRKS</sequence>
<evidence type="ECO:0000313" key="2">
    <source>
        <dbReference type="Proteomes" id="UP001597510"/>
    </source>
</evidence>
<dbReference type="RefSeq" id="WP_340238902.1">
    <property type="nucleotide sequence ID" value="NZ_JBBEWC010000011.1"/>
</dbReference>
<reference evidence="2" key="1">
    <citation type="journal article" date="2019" name="Int. J. Syst. Evol. Microbiol.">
        <title>The Global Catalogue of Microorganisms (GCM) 10K type strain sequencing project: providing services to taxonomists for standard genome sequencing and annotation.</title>
        <authorList>
            <consortium name="The Broad Institute Genomics Platform"/>
            <consortium name="The Broad Institute Genome Sequencing Center for Infectious Disease"/>
            <person name="Wu L."/>
            <person name="Ma J."/>
        </authorList>
    </citation>
    <scope>NUCLEOTIDE SEQUENCE [LARGE SCALE GENOMIC DNA]</scope>
    <source>
        <strain evidence="2">KCTC 52344</strain>
    </source>
</reference>
<dbReference type="Pfam" id="PF11138">
    <property type="entry name" value="DUF2911"/>
    <property type="match status" value="1"/>
</dbReference>
<dbReference type="Proteomes" id="UP001597510">
    <property type="component" value="Unassembled WGS sequence"/>
</dbReference>
<dbReference type="EMBL" id="JBHULC010000005">
    <property type="protein sequence ID" value="MFD2520312.1"/>
    <property type="molecule type" value="Genomic_DNA"/>
</dbReference>
<gene>
    <name evidence="1" type="ORF">ACFSR2_05425</name>
</gene>
<name>A0ABW5J2T9_9BACT</name>
<comment type="caution">
    <text evidence="1">The sequence shown here is derived from an EMBL/GenBank/DDBJ whole genome shotgun (WGS) entry which is preliminary data.</text>
</comment>
<dbReference type="InterPro" id="IPR021314">
    <property type="entry name" value="DUF2911"/>
</dbReference>